<evidence type="ECO:0000313" key="3">
    <source>
        <dbReference type="EMBL" id="MCE8002540.1"/>
    </source>
</evidence>
<evidence type="ECO:0008006" key="5">
    <source>
        <dbReference type="Google" id="ProtNLM"/>
    </source>
</evidence>
<keyword evidence="2" id="KW-0812">Transmembrane</keyword>
<comment type="caution">
    <text evidence="3">The sequence shown here is derived from an EMBL/GenBank/DDBJ whole genome shotgun (WGS) entry which is preliminary data.</text>
</comment>
<keyword evidence="1" id="KW-0175">Coiled coil</keyword>
<evidence type="ECO:0000256" key="1">
    <source>
        <dbReference type="SAM" id="Coils"/>
    </source>
</evidence>
<dbReference type="RefSeq" id="WP_234269301.1">
    <property type="nucleotide sequence ID" value="NZ_JABFTX010000001.1"/>
</dbReference>
<proteinExistence type="predicted"/>
<accession>A0ABS9A191</accession>
<feature type="coiled-coil region" evidence="1">
    <location>
        <begin position="69"/>
        <end position="96"/>
    </location>
</feature>
<reference evidence="3 4" key="1">
    <citation type="journal article" date="2021" name="Front. Microbiol.">
        <title>Aerobic Denitrification and Heterotrophic Sulfur Oxidation in the Genus Halomonas Revealed by Six Novel Species Characterizations and Genome-Based Analysis.</title>
        <authorList>
            <person name="Wang L."/>
            <person name="Shao Z."/>
        </authorList>
    </citation>
    <scope>NUCLEOTIDE SEQUENCE [LARGE SCALE GENOMIC DNA]</scope>
    <source>
        <strain evidence="3 4">MCCC 1A11081</strain>
    </source>
</reference>
<sequence>MREAMKGYWALVLGVVLVCGVAFGAYGIHFYGWPLSDDPKDWASFANYASGTAGVAILAATLLAFLVTLNQQNRLIEKQDKMIEQQERQLQEVEIHQRKVEAYSRAEKIFPTLLSSCISELGKSVVHDLTDDEVAAFKPIIISPNTLRRHFFNELMFPDALSSESKAFLSLVSSNCTDNPYKLAKFVAECLRDAPELKDYFYAEIGDYVTVIRSSIAYNLPLRKKNAEEVARLLSLPVSYHGLGVVESKWQQIGELLHGVYPARGEG</sequence>
<keyword evidence="2" id="KW-0472">Membrane</keyword>
<keyword evidence="4" id="KW-1185">Reference proteome</keyword>
<evidence type="ECO:0000256" key="2">
    <source>
        <dbReference type="SAM" id="Phobius"/>
    </source>
</evidence>
<name>A0ABS9A191_9GAMM</name>
<feature type="transmembrane region" description="Helical" evidence="2">
    <location>
        <begin position="7"/>
        <end position="28"/>
    </location>
</feature>
<protein>
    <recommendedName>
        <fullName evidence="5">Phage abortive infection protein</fullName>
    </recommendedName>
</protein>
<organism evidence="3 4">
    <name type="scientific">Billgrantia ethanolica</name>
    <dbReference type="NCBI Taxonomy" id="2733486"/>
    <lineage>
        <taxon>Bacteria</taxon>
        <taxon>Pseudomonadati</taxon>
        <taxon>Pseudomonadota</taxon>
        <taxon>Gammaproteobacteria</taxon>
        <taxon>Oceanospirillales</taxon>
        <taxon>Halomonadaceae</taxon>
        <taxon>Billgrantia</taxon>
    </lineage>
</organism>
<dbReference type="Proteomes" id="UP001320168">
    <property type="component" value="Unassembled WGS sequence"/>
</dbReference>
<dbReference type="EMBL" id="JABFTX010000001">
    <property type="protein sequence ID" value="MCE8002540.1"/>
    <property type="molecule type" value="Genomic_DNA"/>
</dbReference>
<evidence type="ECO:0000313" key="4">
    <source>
        <dbReference type="Proteomes" id="UP001320168"/>
    </source>
</evidence>
<keyword evidence="2" id="KW-1133">Transmembrane helix</keyword>
<feature type="transmembrane region" description="Helical" evidence="2">
    <location>
        <begin position="48"/>
        <end position="69"/>
    </location>
</feature>
<gene>
    <name evidence="3" type="ORF">HOP53_06780</name>
</gene>